<dbReference type="Pfam" id="PF00528">
    <property type="entry name" value="BPD_transp_1"/>
    <property type="match status" value="1"/>
</dbReference>
<feature type="transmembrane region" description="Helical" evidence="7">
    <location>
        <begin position="99"/>
        <end position="120"/>
    </location>
</feature>
<dbReference type="Pfam" id="PF19300">
    <property type="entry name" value="BPD_transp_1_N"/>
    <property type="match status" value="1"/>
</dbReference>
<dbReference type="PANTHER" id="PTHR43163:SF6">
    <property type="entry name" value="DIPEPTIDE TRANSPORT SYSTEM PERMEASE PROTEIN DPPB-RELATED"/>
    <property type="match status" value="1"/>
</dbReference>
<dbReference type="PANTHER" id="PTHR43163">
    <property type="entry name" value="DIPEPTIDE TRANSPORT SYSTEM PERMEASE PROTEIN DPPB-RELATED"/>
    <property type="match status" value="1"/>
</dbReference>
<dbReference type="AlphaFoldDB" id="A0A3M2M7M8"/>
<keyword evidence="6 7" id="KW-0472">Membrane</keyword>
<keyword evidence="3" id="KW-1003">Cell membrane</keyword>
<comment type="subcellular location">
    <subcellularLocation>
        <location evidence="1 7">Cell membrane</location>
        <topology evidence="1 7">Multi-pass membrane protein</topology>
    </subcellularLocation>
</comment>
<comment type="similarity">
    <text evidence="7">Belongs to the binding-protein-dependent transport system permease family.</text>
</comment>
<feature type="transmembrane region" description="Helical" evidence="7">
    <location>
        <begin position="132"/>
        <end position="154"/>
    </location>
</feature>
<gene>
    <name evidence="9" type="ORF">EBO15_09620</name>
</gene>
<dbReference type="Proteomes" id="UP000282674">
    <property type="component" value="Unassembled WGS sequence"/>
</dbReference>
<name>A0A3M2M7M8_9ACTN</name>
<dbReference type="Gene3D" id="1.10.3720.10">
    <property type="entry name" value="MetI-like"/>
    <property type="match status" value="1"/>
</dbReference>
<accession>A0A3M2M7M8</accession>
<evidence type="ECO:0000259" key="8">
    <source>
        <dbReference type="PROSITE" id="PS50928"/>
    </source>
</evidence>
<evidence type="ECO:0000256" key="7">
    <source>
        <dbReference type="RuleBase" id="RU363032"/>
    </source>
</evidence>
<evidence type="ECO:0000256" key="4">
    <source>
        <dbReference type="ARBA" id="ARBA00022692"/>
    </source>
</evidence>
<feature type="domain" description="ABC transmembrane type-1" evidence="8">
    <location>
        <begin position="96"/>
        <end position="297"/>
    </location>
</feature>
<dbReference type="InterPro" id="IPR035906">
    <property type="entry name" value="MetI-like_sf"/>
</dbReference>
<evidence type="ECO:0000256" key="5">
    <source>
        <dbReference type="ARBA" id="ARBA00022989"/>
    </source>
</evidence>
<feature type="transmembrane region" description="Helical" evidence="7">
    <location>
        <begin position="12"/>
        <end position="30"/>
    </location>
</feature>
<dbReference type="CDD" id="cd06261">
    <property type="entry name" value="TM_PBP2"/>
    <property type="match status" value="1"/>
</dbReference>
<keyword evidence="2 7" id="KW-0813">Transport</keyword>
<comment type="caution">
    <text evidence="9">The sequence shown here is derived from an EMBL/GenBank/DDBJ whole genome shotgun (WGS) entry which is preliminary data.</text>
</comment>
<feature type="transmembrane region" description="Helical" evidence="7">
    <location>
        <begin position="232"/>
        <end position="258"/>
    </location>
</feature>
<dbReference type="GO" id="GO:0071916">
    <property type="term" value="F:dipeptide transmembrane transporter activity"/>
    <property type="evidence" value="ECO:0007669"/>
    <property type="project" value="TreeGrafter"/>
</dbReference>
<reference evidence="9 10" key="1">
    <citation type="submission" date="2018-10" db="EMBL/GenBank/DDBJ databases">
        <title>Isolation from soil.</title>
        <authorList>
            <person name="Hu J."/>
        </authorList>
    </citation>
    <scope>NUCLEOTIDE SEQUENCE [LARGE SCALE GENOMIC DNA]</scope>
    <source>
        <strain evidence="9 10">NEAU-Ht49</strain>
    </source>
</reference>
<dbReference type="RefSeq" id="WP_122194050.1">
    <property type="nucleotide sequence ID" value="NZ_JBHSKC010000022.1"/>
</dbReference>
<protein>
    <submittedName>
        <fullName evidence="9">ABC transporter permease</fullName>
    </submittedName>
</protein>
<evidence type="ECO:0000256" key="1">
    <source>
        <dbReference type="ARBA" id="ARBA00004651"/>
    </source>
</evidence>
<evidence type="ECO:0000256" key="3">
    <source>
        <dbReference type="ARBA" id="ARBA00022475"/>
    </source>
</evidence>
<keyword evidence="4 7" id="KW-0812">Transmembrane</keyword>
<dbReference type="EMBL" id="RFFG01000013">
    <property type="protein sequence ID" value="RMI45532.1"/>
    <property type="molecule type" value="Genomic_DNA"/>
</dbReference>
<dbReference type="OrthoDB" id="9778910at2"/>
<evidence type="ECO:0000256" key="2">
    <source>
        <dbReference type="ARBA" id="ARBA00022448"/>
    </source>
</evidence>
<dbReference type="PROSITE" id="PS50928">
    <property type="entry name" value="ABC_TM1"/>
    <property type="match status" value="1"/>
</dbReference>
<organism evidence="9 10">
    <name type="scientific">Actinomadura harenae</name>
    <dbReference type="NCBI Taxonomy" id="2483351"/>
    <lineage>
        <taxon>Bacteria</taxon>
        <taxon>Bacillati</taxon>
        <taxon>Actinomycetota</taxon>
        <taxon>Actinomycetes</taxon>
        <taxon>Streptosporangiales</taxon>
        <taxon>Thermomonosporaceae</taxon>
        <taxon>Actinomadura</taxon>
    </lineage>
</organism>
<dbReference type="SUPFAM" id="SSF161098">
    <property type="entry name" value="MetI-like"/>
    <property type="match status" value="1"/>
</dbReference>
<evidence type="ECO:0000313" key="9">
    <source>
        <dbReference type="EMBL" id="RMI45532.1"/>
    </source>
</evidence>
<dbReference type="GO" id="GO:0005886">
    <property type="term" value="C:plasma membrane"/>
    <property type="evidence" value="ECO:0007669"/>
    <property type="project" value="UniProtKB-SubCell"/>
</dbReference>
<dbReference type="InterPro" id="IPR000515">
    <property type="entry name" value="MetI-like"/>
</dbReference>
<sequence>MIGFLARRLLELAGTLAVASFLVFGAVYLAPGRPETFLLGGRGASPQLLAAIRSQYHLDDPFLVQYGRWLGDVLTGRFGESVQYRSSVLGLVGSRLPTTVTLIGMSLVLVLVFGIALGWLGAVRGGAADSGVLVGTSLALGTPSFVAGVVMQSYLAIRLHWFPDQGSGTGFADLLYHLVLPSIALSLYWIGMLARVTRTAMLDVLGQEHVTVARGRGVPERQVLRRHVFRNALGPIVTTAGLIVTGLVISTVLVEAVFTLNGVGAFLEKSVTVKDFPVVQAVALLIVAVFVLVNLVVDLLYPFIDPRVALGAREGDA</sequence>
<dbReference type="InterPro" id="IPR045621">
    <property type="entry name" value="BPD_transp_1_N"/>
</dbReference>
<feature type="transmembrane region" description="Helical" evidence="7">
    <location>
        <begin position="278"/>
        <end position="301"/>
    </location>
</feature>
<evidence type="ECO:0000256" key="6">
    <source>
        <dbReference type="ARBA" id="ARBA00023136"/>
    </source>
</evidence>
<feature type="transmembrane region" description="Helical" evidence="7">
    <location>
        <begin position="174"/>
        <end position="194"/>
    </location>
</feature>
<evidence type="ECO:0000313" key="10">
    <source>
        <dbReference type="Proteomes" id="UP000282674"/>
    </source>
</evidence>
<keyword evidence="5 7" id="KW-1133">Transmembrane helix</keyword>
<proteinExistence type="inferred from homology"/>
<keyword evidence="10" id="KW-1185">Reference proteome</keyword>